<dbReference type="PROSITE" id="PS50297">
    <property type="entry name" value="ANK_REP_REGION"/>
    <property type="match status" value="10"/>
</dbReference>
<organism evidence="7 8">
    <name type="scientific">Scylla paramamosain</name>
    <name type="common">Mud crab</name>
    <dbReference type="NCBI Taxonomy" id="85552"/>
    <lineage>
        <taxon>Eukaryota</taxon>
        <taxon>Metazoa</taxon>
        <taxon>Ecdysozoa</taxon>
        <taxon>Arthropoda</taxon>
        <taxon>Crustacea</taxon>
        <taxon>Multicrustacea</taxon>
        <taxon>Malacostraca</taxon>
        <taxon>Eumalacostraca</taxon>
        <taxon>Eucarida</taxon>
        <taxon>Decapoda</taxon>
        <taxon>Pleocyemata</taxon>
        <taxon>Brachyura</taxon>
        <taxon>Eubrachyura</taxon>
        <taxon>Portunoidea</taxon>
        <taxon>Portunidae</taxon>
        <taxon>Portuninae</taxon>
        <taxon>Scylla</taxon>
    </lineage>
</organism>
<evidence type="ECO:0008006" key="9">
    <source>
        <dbReference type="Google" id="ProtNLM"/>
    </source>
</evidence>
<protein>
    <recommendedName>
        <fullName evidence="9">KAP NTPase domain-containing protein</fullName>
    </recommendedName>
</protein>
<evidence type="ECO:0000256" key="4">
    <source>
        <dbReference type="SAM" id="SignalP"/>
    </source>
</evidence>
<feature type="compositionally biased region" description="Acidic residues" evidence="2">
    <location>
        <begin position="162"/>
        <end position="172"/>
    </location>
</feature>
<comment type="caution">
    <text evidence="7">The sequence shown here is derived from an EMBL/GenBank/DDBJ whole genome shotgun (WGS) entry which is preliminary data.</text>
</comment>
<dbReference type="EMBL" id="JARAKH010000044">
    <property type="protein sequence ID" value="KAK8378778.1"/>
    <property type="molecule type" value="Genomic_DNA"/>
</dbReference>
<feature type="compositionally biased region" description="Polar residues" evidence="2">
    <location>
        <begin position="1932"/>
        <end position="1947"/>
    </location>
</feature>
<feature type="compositionally biased region" description="Low complexity" evidence="2">
    <location>
        <begin position="1911"/>
        <end position="1928"/>
    </location>
</feature>
<evidence type="ECO:0000256" key="1">
    <source>
        <dbReference type="PROSITE-ProRule" id="PRU00023"/>
    </source>
</evidence>
<evidence type="ECO:0000259" key="6">
    <source>
        <dbReference type="Pfam" id="PF23307"/>
    </source>
</evidence>
<dbReference type="PANTHER" id="PTHR24116">
    <property type="entry name" value="KINASE D-INTERACTING SUBSTRATE OF 220 KDA"/>
    <property type="match status" value="1"/>
</dbReference>
<feature type="compositionally biased region" description="Polar residues" evidence="2">
    <location>
        <begin position="1965"/>
        <end position="1977"/>
    </location>
</feature>
<dbReference type="GO" id="GO:0019887">
    <property type="term" value="F:protein kinase regulator activity"/>
    <property type="evidence" value="ECO:0007669"/>
    <property type="project" value="TreeGrafter"/>
</dbReference>
<feature type="compositionally biased region" description="Pro residues" evidence="2">
    <location>
        <begin position="102"/>
        <end position="117"/>
    </location>
</feature>
<feature type="compositionally biased region" description="Basic residues" evidence="2">
    <location>
        <begin position="1206"/>
        <end position="1215"/>
    </location>
</feature>
<feature type="compositionally biased region" description="Polar residues" evidence="2">
    <location>
        <begin position="1805"/>
        <end position="1816"/>
    </location>
</feature>
<feature type="compositionally biased region" description="Pro residues" evidence="2">
    <location>
        <begin position="58"/>
        <end position="68"/>
    </location>
</feature>
<evidence type="ECO:0000313" key="7">
    <source>
        <dbReference type="EMBL" id="KAK8378778.1"/>
    </source>
</evidence>
<keyword evidence="3" id="KW-0472">Membrane</keyword>
<feature type="region of interest" description="Disordered" evidence="2">
    <location>
        <begin position="43"/>
        <end position="76"/>
    </location>
</feature>
<evidence type="ECO:0000256" key="2">
    <source>
        <dbReference type="SAM" id="MobiDB-lite"/>
    </source>
</evidence>
<dbReference type="Gene3D" id="1.25.40.20">
    <property type="entry name" value="Ankyrin repeat-containing domain"/>
    <property type="match status" value="3"/>
</dbReference>
<feature type="region of interest" description="Disordered" evidence="2">
    <location>
        <begin position="1189"/>
        <end position="1219"/>
    </location>
</feature>
<feature type="region of interest" description="Disordered" evidence="2">
    <location>
        <begin position="1574"/>
        <end position="1637"/>
    </location>
</feature>
<dbReference type="InterPro" id="IPR002110">
    <property type="entry name" value="Ankyrin_rpt"/>
</dbReference>
<gene>
    <name evidence="7" type="ORF">O3P69_009476</name>
</gene>
<reference evidence="7 8" key="1">
    <citation type="submission" date="2023-03" db="EMBL/GenBank/DDBJ databases">
        <title>High-quality genome of Scylla paramamosain provides insights in environmental adaptation.</title>
        <authorList>
            <person name="Zhang L."/>
        </authorList>
    </citation>
    <scope>NUCLEOTIDE SEQUENCE [LARGE SCALE GENOMIC DNA]</scope>
    <source>
        <strain evidence="7">LZ_2023a</strain>
        <tissue evidence="7">Muscle</tissue>
    </source>
</reference>
<dbReference type="PRINTS" id="PR01415">
    <property type="entry name" value="ANKYRIN"/>
</dbReference>
<feature type="compositionally biased region" description="Low complexity" evidence="2">
    <location>
        <begin position="1611"/>
        <end position="1623"/>
    </location>
</feature>
<feature type="region of interest" description="Disordered" evidence="2">
    <location>
        <begin position="1394"/>
        <end position="1434"/>
    </location>
</feature>
<dbReference type="InterPro" id="IPR057092">
    <property type="entry name" value="SAM_KIDINS220"/>
</dbReference>
<name>A0AAW0STW9_SCYPA</name>
<feature type="repeat" description="ANK" evidence="1">
    <location>
        <begin position="570"/>
        <end position="602"/>
    </location>
</feature>
<feature type="domain" description="KAP NTPase" evidence="5">
    <location>
        <begin position="676"/>
        <end position="1051"/>
    </location>
</feature>
<feature type="repeat" description="ANK" evidence="1">
    <location>
        <begin position="504"/>
        <end position="536"/>
    </location>
</feature>
<dbReference type="InterPro" id="IPR011646">
    <property type="entry name" value="KAP_P-loop"/>
</dbReference>
<dbReference type="InterPro" id="IPR036770">
    <property type="entry name" value="Ankyrin_rpt-contain_sf"/>
</dbReference>
<feature type="region of interest" description="Disordered" evidence="2">
    <location>
        <begin position="96"/>
        <end position="202"/>
    </location>
</feature>
<accession>A0AAW0STW9</accession>
<dbReference type="Proteomes" id="UP001487740">
    <property type="component" value="Unassembled WGS sequence"/>
</dbReference>
<keyword evidence="4" id="KW-0732">Signal</keyword>
<feature type="repeat" description="ANK" evidence="1">
    <location>
        <begin position="471"/>
        <end position="503"/>
    </location>
</feature>
<dbReference type="InterPro" id="IPR052771">
    <property type="entry name" value="Neurotrophin_sig_adaptor"/>
</dbReference>
<feature type="domain" description="Kinase D-interacting substrate of 220 kDa-like SAM" evidence="6">
    <location>
        <begin position="1488"/>
        <end position="1564"/>
    </location>
</feature>
<dbReference type="SUPFAM" id="SSF48403">
    <property type="entry name" value="Ankyrin repeat"/>
    <property type="match status" value="1"/>
</dbReference>
<feature type="chain" id="PRO_5043956936" description="KAP NTPase domain-containing protein" evidence="4">
    <location>
        <begin position="18"/>
        <end position="1984"/>
    </location>
</feature>
<evidence type="ECO:0000256" key="3">
    <source>
        <dbReference type="SAM" id="Phobius"/>
    </source>
</evidence>
<keyword evidence="3" id="KW-0812">Transmembrane</keyword>
<feature type="domain" description="KAP NTPase" evidence="5">
    <location>
        <begin position="1064"/>
        <end position="1269"/>
    </location>
</feature>
<feature type="compositionally biased region" description="Basic and acidic residues" evidence="2">
    <location>
        <begin position="1784"/>
        <end position="1803"/>
    </location>
</feature>
<feature type="repeat" description="ANK" evidence="1">
    <location>
        <begin position="438"/>
        <end position="470"/>
    </location>
</feature>
<dbReference type="Pfam" id="PF07693">
    <property type="entry name" value="KAP_NTPase"/>
    <property type="match status" value="2"/>
</dbReference>
<dbReference type="InterPro" id="IPR013761">
    <property type="entry name" value="SAM/pointed_sf"/>
</dbReference>
<proteinExistence type="predicted"/>
<feature type="repeat" description="ANK" evidence="1">
    <location>
        <begin position="339"/>
        <end position="371"/>
    </location>
</feature>
<dbReference type="PANTHER" id="PTHR24116:SF0">
    <property type="entry name" value="KINASE D-INTERACTING SUBSTRATE OF 220 KDA"/>
    <property type="match status" value="1"/>
</dbReference>
<feature type="signal peptide" evidence="4">
    <location>
        <begin position="1"/>
        <end position="17"/>
    </location>
</feature>
<feature type="compositionally biased region" description="Acidic residues" evidence="2">
    <location>
        <begin position="942"/>
        <end position="961"/>
    </location>
</feature>
<feature type="transmembrane region" description="Helical" evidence="3">
    <location>
        <begin position="759"/>
        <end position="780"/>
    </location>
</feature>
<feature type="region of interest" description="Disordered" evidence="2">
    <location>
        <begin position="942"/>
        <end position="968"/>
    </location>
</feature>
<feature type="repeat" description="ANK" evidence="1">
    <location>
        <begin position="405"/>
        <end position="437"/>
    </location>
</feature>
<dbReference type="CDD" id="cd09487">
    <property type="entry name" value="SAM_superfamily"/>
    <property type="match status" value="1"/>
</dbReference>
<dbReference type="SUPFAM" id="SSF47769">
    <property type="entry name" value="SAM/Pointed domain"/>
    <property type="match status" value="1"/>
</dbReference>
<dbReference type="Pfam" id="PF13637">
    <property type="entry name" value="Ank_4"/>
    <property type="match status" value="2"/>
</dbReference>
<feature type="transmembrane region" description="Helical" evidence="3">
    <location>
        <begin position="733"/>
        <end position="753"/>
    </location>
</feature>
<dbReference type="Pfam" id="PF12796">
    <property type="entry name" value="Ank_2"/>
    <property type="match status" value="3"/>
</dbReference>
<keyword evidence="8" id="KW-1185">Reference proteome</keyword>
<dbReference type="SMART" id="SM00248">
    <property type="entry name" value="ANK"/>
    <property type="match status" value="11"/>
</dbReference>
<dbReference type="Pfam" id="PF23307">
    <property type="entry name" value="SAM_KIDINS220"/>
    <property type="match status" value="1"/>
</dbReference>
<feature type="compositionally biased region" description="Polar residues" evidence="2">
    <location>
        <begin position="1193"/>
        <end position="1205"/>
    </location>
</feature>
<keyword evidence="3" id="KW-1133">Transmembrane helix</keyword>
<evidence type="ECO:0000259" key="5">
    <source>
        <dbReference type="Pfam" id="PF07693"/>
    </source>
</evidence>
<feature type="compositionally biased region" description="Pro residues" evidence="2">
    <location>
        <begin position="137"/>
        <end position="150"/>
    </location>
</feature>
<feature type="repeat" description="ANK" evidence="1">
    <location>
        <begin position="372"/>
        <end position="404"/>
    </location>
</feature>
<feature type="region of interest" description="Disordered" evidence="2">
    <location>
        <begin position="1727"/>
        <end position="1856"/>
    </location>
</feature>
<feature type="transmembrane region" description="Helical" evidence="3">
    <location>
        <begin position="901"/>
        <end position="924"/>
    </location>
</feature>
<feature type="repeat" description="ANK" evidence="1">
    <location>
        <begin position="273"/>
        <end position="305"/>
    </location>
</feature>
<feature type="transmembrane region" description="Helical" evidence="3">
    <location>
        <begin position="978"/>
        <end position="1006"/>
    </location>
</feature>
<dbReference type="GO" id="GO:0030165">
    <property type="term" value="F:PDZ domain binding"/>
    <property type="evidence" value="ECO:0007669"/>
    <property type="project" value="TreeGrafter"/>
</dbReference>
<sequence>MRHALVTAASPMGVVFRLFVSSLLPPLSSPTAENPLPIISLSSPPLPHSRPPTVTSSLPPPLPTPPPKTLSSFLVPSPPTRLPGVAGAFLSHPEFSSTCPLPHRPSPASPEPPPPIVVPLTASPSAPVICLRQNTPSPSPPATPSVPPPPHKGHLHPQDSIDSLDDAGEEGESVSRRPSLLTPSCGGHQRRGSTLSVGATPSRRPSLVSLLSVTPSIAARRFSFNIGGSNNRSDQMVSLSFRTLESYINEDNLVGLQTFLATRSVVIDDKDENGATALHLAASRGKPELCNELIIHGADVNAEDNDQWTAVIVAARAGHMDTVATLVDHGANIHQKDMGGWTALMWACYKGHSELARYLLTRGADPSTQGQHHMTALVWAAGRGHTEIVHYLLDHGAKANVGDKFGTTPLIWACRKGYYAIAEDLLRHGASVDASGMYSWTPLLVATRGNYVDLVNLLLEHRPNLNAMDKDGGTALTIACKEGYTEIATALLNSGAYVNMQDRNGDTNLIYAARGGHRAVVEALLKKYADVDSVGKDRKTALYWAVEKGHTSVVKILLSANPNLEHTTKDGDTCLLRAVRNKNAEVVQLLIDKKSKVNVADKKGDTALHIAMRGRSKRIVEILLRNPKNSQLLYRPNRSLETPYNIDLSNQKTILGQIFGARRLNTNEDNENMLGYDLYSSSLADILSEPSLSMPISVGLYAKWGSGKSFLIRKLKEEMGSFAKQWVEPLFQISPLAVLVVVHIALLMGLITAVPSFNLIVGLAVGGSIFILLTFFLFIISHSSRRYDWNLWYRWSVGLERQMSAFKLVLQVIFCSPPGAQRKEWKDGVQARPLKFIFAEGAKPSSTAAGENSVVQMLGSLFDMVEREYGMFATRFYRAFRPKAQGTSSPWKYRRLCGIPYVVIFFVTLACLVVVGVIGGLYGFHPETPLEDGETGATETMLEGDDMEEEDEVASGESSEESEYHDKRPYHGHLMNPLLITLGVLVAVVVVANLHTLVRMVGSLVFSHRRHLLRSVAKLDTIKTEGYLQTLKNEVNLMVEMVKCLDAFTIQQTRAHPLHRLICPFIILLAIDPHIITRAIEQHVHRVFNESSISGHDYLRNIVHLPFYLQNSGLRKVKQAQQAAERMRGRSQSTWLEVETDSVSLATTSAVGGISHIPLERCLSNDTGFSIPVNKPLLPFLPRRSPANRRLSSESGLSASQNLRRNNSKTSRRTLKPSDSIASSIGSNLNRVGGAQDLTKVLLTDDYFSDINPRSMRRLMNVVYITGRLLKAFHIDFNWYHLASWINITEQWPYRASWLILYYEAHEEALEEKTSLKDLYEKIKNQVPISKDMDPLLEMDKEEKKFEIFLSMHKNSLHISDLKVFLPFTINLDPFIRKVIKEDQPQFEDGPQFIGPPAPSPWSFQPYDGAPKSATTPRRPPMRGNQKNSTASLPPLNPMMWGYGPPPPFLPSIQSASSVDLHHMPITVNPVAGLSPTHASLPPEAADKKLSTLSVEGLFEVFSKVEGVSASMLPTYKEKLQEHNINGKVLLHCDLDDLKKVLHMNFGDWELFRILILGLREREADDDYLTKNVRFADPSHPHQDDLDTPDGSLAPSSLTSHPGSMEGSLARRGSSRTSSMHSSSGGGSSGKERDDTHNSIRKATKQNLLAKQVTMEEQLIFGALQTLNEEACEDVLEEQEKRGDEPLIVPAIGESGESDGGGGGGVVKDLEVVYLQSSPLVSHKVVTAPTSDQESTAPSVASSSFSPYKSTNPSLSRASSIRCSSSPASPKHSVTERPPGLPQGKKEEGGTAPRPEKQRELSPMRRQSSASATSSPLRKERPQSLVLEGTKLTASSPATPHTDLPPSGTPSLISLPDVPEAAVKHVSLTEQLSATSLEKLRRLKHRLHRALGSHEVVTRDSSEEAETSPLVLATPPVTSPSTLPSPVLHTPDSPNAMFNANHYSQDPYSRPHTPLLRQDALDPSPTMSQITIKSSSPSDRETPV</sequence>
<dbReference type="PROSITE" id="PS50088">
    <property type="entry name" value="ANK_REPEAT"/>
    <property type="match status" value="10"/>
</dbReference>
<feature type="compositionally biased region" description="Low complexity" evidence="2">
    <location>
        <begin position="1735"/>
        <end position="1770"/>
    </location>
</feature>
<feature type="repeat" description="ANK" evidence="1">
    <location>
        <begin position="537"/>
        <end position="569"/>
    </location>
</feature>
<evidence type="ECO:0000313" key="8">
    <source>
        <dbReference type="Proteomes" id="UP001487740"/>
    </source>
</evidence>
<feature type="region of interest" description="Disordered" evidence="2">
    <location>
        <begin position="1895"/>
        <end position="1984"/>
    </location>
</feature>
<keyword evidence="1" id="KW-0040">ANK repeat</keyword>
<feature type="repeat" description="ANK" evidence="1">
    <location>
        <begin position="306"/>
        <end position="338"/>
    </location>
</feature>